<dbReference type="SMART" id="SM00923">
    <property type="entry name" value="MbtH"/>
    <property type="match status" value="1"/>
</dbReference>
<comment type="caution">
    <text evidence="3">The sequence shown here is derived from an EMBL/GenBank/DDBJ whole genome shotgun (WGS) entry which is preliminary data.</text>
</comment>
<dbReference type="PANTHER" id="PTHR38444:SF1">
    <property type="entry name" value="ENTEROBACTIN BIOSYNTHESIS PROTEIN YBDZ"/>
    <property type="match status" value="1"/>
</dbReference>
<dbReference type="InterPro" id="IPR038020">
    <property type="entry name" value="MbtH-like_sf"/>
</dbReference>
<protein>
    <submittedName>
        <fullName evidence="3">MbtH family NRPS accessory protein</fullName>
    </submittedName>
</protein>
<dbReference type="InterPro" id="IPR037407">
    <property type="entry name" value="MLP_fam"/>
</dbReference>
<dbReference type="Pfam" id="PF03621">
    <property type="entry name" value="MbtH"/>
    <property type="match status" value="1"/>
</dbReference>
<accession>A0ABS7WGH8</accession>
<proteinExistence type="predicted"/>
<dbReference type="EMBL" id="JAHSTP010000026">
    <property type="protein sequence ID" value="MBZ6156310.1"/>
    <property type="molecule type" value="Genomic_DNA"/>
</dbReference>
<evidence type="ECO:0000259" key="2">
    <source>
        <dbReference type="SMART" id="SM00923"/>
    </source>
</evidence>
<reference evidence="3 4" key="1">
    <citation type="submission" date="2021-06" db="EMBL/GenBank/DDBJ databases">
        <title>Ecological speciation of a Streptomyces species isolated from different habitats and geographic origins.</title>
        <authorList>
            <person name="Wang J."/>
        </authorList>
    </citation>
    <scope>NUCLEOTIDE SEQUENCE [LARGE SCALE GENOMIC DNA]</scope>
    <source>
        <strain evidence="3 4">FXJ8.012</strain>
    </source>
</reference>
<keyword evidence="4" id="KW-1185">Reference proteome</keyword>
<gene>
    <name evidence="3" type="ORF">KVH32_34945</name>
</gene>
<dbReference type="Proteomes" id="UP000758701">
    <property type="component" value="Unassembled WGS sequence"/>
</dbReference>
<dbReference type="SUPFAM" id="SSF160582">
    <property type="entry name" value="MbtH-like"/>
    <property type="match status" value="1"/>
</dbReference>
<dbReference type="PANTHER" id="PTHR38444">
    <property type="entry name" value="ENTEROBACTIN BIOSYNTHESIS PROTEIN YBDZ"/>
    <property type="match status" value="1"/>
</dbReference>
<feature type="compositionally biased region" description="Basic and acidic residues" evidence="1">
    <location>
        <begin position="1"/>
        <end position="16"/>
    </location>
</feature>
<organism evidence="3 4">
    <name type="scientific">Streptomyces olivaceus</name>
    <dbReference type="NCBI Taxonomy" id="47716"/>
    <lineage>
        <taxon>Bacteria</taxon>
        <taxon>Bacillati</taxon>
        <taxon>Actinomycetota</taxon>
        <taxon>Actinomycetes</taxon>
        <taxon>Kitasatosporales</taxon>
        <taxon>Streptomycetaceae</taxon>
        <taxon>Streptomyces</taxon>
    </lineage>
</organism>
<sequence>MFHPHAEKDGSRRHGVPDYCPLSVRRRPGTGGTVSEDVSHKSQDELYFVVRNHEEQYSIWRSDKPVPAGWETVEGPAGKENCLSRIEELWTDMRPASLRAAMAAAENGNS</sequence>
<feature type="region of interest" description="Disordered" evidence="1">
    <location>
        <begin position="1"/>
        <end position="39"/>
    </location>
</feature>
<feature type="domain" description="MbtH-like" evidence="2">
    <location>
        <begin position="40"/>
        <end position="88"/>
    </location>
</feature>
<evidence type="ECO:0000256" key="1">
    <source>
        <dbReference type="SAM" id="MobiDB-lite"/>
    </source>
</evidence>
<dbReference type="Gene3D" id="3.90.820.10">
    <property type="entry name" value="Structural Genomics, Unknown Function 30-nov-00 1gh9 Mol_id"/>
    <property type="match status" value="1"/>
</dbReference>
<evidence type="ECO:0000313" key="4">
    <source>
        <dbReference type="Proteomes" id="UP000758701"/>
    </source>
</evidence>
<name>A0ABS7WGH8_STROV</name>
<evidence type="ECO:0000313" key="3">
    <source>
        <dbReference type="EMBL" id="MBZ6156310.1"/>
    </source>
</evidence>
<dbReference type="InterPro" id="IPR005153">
    <property type="entry name" value="MbtH-like_dom"/>
</dbReference>